<organism evidence="1 2">
    <name type="scientific">Ameca splendens</name>
    <dbReference type="NCBI Taxonomy" id="208324"/>
    <lineage>
        <taxon>Eukaryota</taxon>
        <taxon>Metazoa</taxon>
        <taxon>Chordata</taxon>
        <taxon>Craniata</taxon>
        <taxon>Vertebrata</taxon>
        <taxon>Euteleostomi</taxon>
        <taxon>Actinopterygii</taxon>
        <taxon>Neopterygii</taxon>
        <taxon>Teleostei</taxon>
        <taxon>Neoteleostei</taxon>
        <taxon>Acanthomorphata</taxon>
        <taxon>Ovalentaria</taxon>
        <taxon>Atherinomorphae</taxon>
        <taxon>Cyprinodontiformes</taxon>
        <taxon>Goodeidae</taxon>
        <taxon>Ameca</taxon>
    </lineage>
</organism>
<proteinExistence type="predicted"/>
<dbReference type="EMBL" id="JAHRIP010076601">
    <property type="protein sequence ID" value="MEQ2311248.1"/>
    <property type="molecule type" value="Genomic_DNA"/>
</dbReference>
<gene>
    <name evidence="1" type="ORF">AMECASPLE_017912</name>
</gene>
<evidence type="ECO:0000313" key="1">
    <source>
        <dbReference type="EMBL" id="MEQ2311248.1"/>
    </source>
</evidence>
<keyword evidence="2" id="KW-1185">Reference proteome</keyword>
<comment type="caution">
    <text evidence="1">The sequence shown here is derived from an EMBL/GenBank/DDBJ whole genome shotgun (WGS) entry which is preliminary data.</text>
</comment>
<dbReference type="Proteomes" id="UP001469553">
    <property type="component" value="Unassembled WGS sequence"/>
</dbReference>
<evidence type="ECO:0000313" key="2">
    <source>
        <dbReference type="Proteomes" id="UP001469553"/>
    </source>
</evidence>
<accession>A0ABV0ZYB5</accession>
<reference evidence="1 2" key="1">
    <citation type="submission" date="2021-06" db="EMBL/GenBank/DDBJ databases">
        <authorList>
            <person name="Palmer J.M."/>
        </authorList>
    </citation>
    <scope>NUCLEOTIDE SEQUENCE [LARGE SCALE GENOMIC DNA]</scope>
    <source>
        <strain evidence="1 2">AS_MEX2019</strain>
        <tissue evidence="1">Muscle</tissue>
    </source>
</reference>
<sequence length="98" mass="10487">MVSMCGCASPGAWNASGQTGNNSLIRPFVFLTAAHLSEQGKLRDDARYLGLHGVVDNYFNISKQLQSANGFVEPKVGVMGSAQNCLHLDQHLGILQPS</sequence>
<name>A0ABV0ZYB5_9TELE</name>
<protein>
    <submittedName>
        <fullName evidence="1">Uncharacterized protein</fullName>
    </submittedName>
</protein>